<accession>A0A1H8M0Y0</accession>
<proteinExistence type="predicted"/>
<dbReference type="EMBL" id="FODN01000003">
    <property type="protein sequence ID" value="SEO10796.1"/>
    <property type="molecule type" value="Genomic_DNA"/>
</dbReference>
<evidence type="ECO:0000313" key="1">
    <source>
        <dbReference type="EMBL" id="SEO10796.1"/>
    </source>
</evidence>
<dbReference type="Proteomes" id="UP000198657">
    <property type="component" value="Unassembled WGS sequence"/>
</dbReference>
<protein>
    <submittedName>
        <fullName evidence="1">Uncharacterized protein</fullName>
    </submittedName>
</protein>
<organism evidence="1 2">
    <name type="scientific">Flavobacterium sinopsychrotolerans</name>
    <dbReference type="NCBI Taxonomy" id="604089"/>
    <lineage>
        <taxon>Bacteria</taxon>
        <taxon>Pseudomonadati</taxon>
        <taxon>Bacteroidota</taxon>
        <taxon>Flavobacteriia</taxon>
        <taxon>Flavobacteriales</taxon>
        <taxon>Flavobacteriaceae</taxon>
        <taxon>Flavobacterium</taxon>
    </lineage>
</organism>
<evidence type="ECO:0000313" key="2">
    <source>
        <dbReference type="Proteomes" id="UP000198657"/>
    </source>
</evidence>
<keyword evidence="2" id="KW-1185">Reference proteome</keyword>
<dbReference type="RefSeq" id="WP_091169430.1">
    <property type="nucleotide sequence ID" value="NZ_CBCSFM010000005.1"/>
</dbReference>
<sequence length="93" mass="10975">MTNKVKFCRLLRERSNEHRKAINLMLLNELYGQTISFLRQELDSMVRVIFLIEQSDFSIGEHFVEQTLSNAKWTLPNSRTIVTDRQMVELSNT</sequence>
<dbReference type="OrthoDB" id="1243570at2"/>
<gene>
    <name evidence="1" type="ORF">SAMN04487942_1764</name>
</gene>
<name>A0A1H8M0Y0_9FLAO</name>
<reference evidence="2" key="1">
    <citation type="submission" date="2016-10" db="EMBL/GenBank/DDBJ databases">
        <authorList>
            <person name="Varghese N."/>
            <person name="Submissions S."/>
        </authorList>
    </citation>
    <scope>NUCLEOTIDE SEQUENCE [LARGE SCALE GENOMIC DNA]</scope>
    <source>
        <strain evidence="2">CGMCC 1.8704</strain>
    </source>
</reference>
<dbReference type="AlphaFoldDB" id="A0A1H8M0Y0"/>
<dbReference type="STRING" id="604089.SAMN04487942_1764"/>